<organism evidence="3 4">
    <name type="scientific">Candidatus Methylumidiphilus alinenensis</name>
    <dbReference type="NCBI Taxonomy" id="2202197"/>
    <lineage>
        <taxon>Bacteria</taxon>
        <taxon>Pseudomonadati</taxon>
        <taxon>Pseudomonadota</taxon>
        <taxon>Gammaproteobacteria</taxon>
        <taxon>Methylococcales</taxon>
        <taxon>Candidatus Methylumidiphilus</taxon>
    </lineage>
</organism>
<evidence type="ECO:0000259" key="2">
    <source>
        <dbReference type="SMART" id="SM00382"/>
    </source>
</evidence>
<feature type="domain" description="AAA+ ATPase" evidence="2">
    <location>
        <begin position="56"/>
        <end position="257"/>
    </location>
</feature>
<dbReference type="AlphaFoldDB" id="A0A2W4QX54"/>
<comment type="caution">
    <text evidence="3">The sequence shown here is derived from an EMBL/GenBank/DDBJ whole genome shotgun (WGS) entry which is preliminary data.</text>
</comment>
<dbReference type="Pfam" id="PF07728">
    <property type="entry name" value="AAA_5"/>
    <property type="match status" value="1"/>
</dbReference>
<evidence type="ECO:0000256" key="1">
    <source>
        <dbReference type="SAM" id="MobiDB-lite"/>
    </source>
</evidence>
<dbReference type="SMART" id="SM00382">
    <property type="entry name" value="AAA"/>
    <property type="match status" value="1"/>
</dbReference>
<dbReference type="Gene3D" id="3.40.50.300">
    <property type="entry name" value="P-loop containing nucleotide triphosphate hydrolases"/>
    <property type="match status" value="1"/>
</dbReference>
<evidence type="ECO:0000313" key="4">
    <source>
        <dbReference type="Proteomes" id="UP000249396"/>
    </source>
</evidence>
<proteinExistence type="predicted"/>
<gene>
    <name evidence="3" type="ORF">DM484_24390</name>
</gene>
<dbReference type="InterPro" id="IPR003593">
    <property type="entry name" value="AAA+_ATPase"/>
</dbReference>
<protein>
    <recommendedName>
        <fullName evidence="2">AAA+ ATPase domain-containing protein</fullName>
    </recommendedName>
</protein>
<accession>A0A2W4QX54</accession>
<evidence type="ECO:0000313" key="3">
    <source>
        <dbReference type="EMBL" id="PZN72518.1"/>
    </source>
</evidence>
<dbReference type="Proteomes" id="UP000249396">
    <property type="component" value="Unassembled WGS sequence"/>
</dbReference>
<dbReference type="GO" id="GO:0005524">
    <property type="term" value="F:ATP binding"/>
    <property type="evidence" value="ECO:0007669"/>
    <property type="project" value="InterPro"/>
</dbReference>
<reference evidence="3 4" key="1">
    <citation type="journal article" date="2018" name="Aquat. Microb. Ecol.">
        <title>Gammaproteobacterial methanotrophs dominate.</title>
        <authorList>
            <person name="Rissanen A.J."/>
            <person name="Saarenheimo J."/>
            <person name="Tiirola M."/>
            <person name="Peura S."/>
            <person name="Aalto S.L."/>
            <person name="Karvinen A."/>
            <person name="Nykanen H."/>
        </authorList>
    </citation>
    <scope>NUCLEOTIDE SEQUENCE [LARGE SCALE GENOMIC DNA]</scope>
    <source>
        <strain evidence="3">AMbin10</strain>
    </source>
</reference>
<dbReference type="EMBL" id="QJPH01000485">
    <property type="protein sequence ID" value="PZN72518.1"/>
    <property type="molecule type" value="Genomic_DNA"/>
</dbReference>
<dbReference type="SUPFAM" id="SSF52540">
    <property type="entry name" value="P-loop containing nucleoside triphosphate hydrolases"/>
    <property type="match status" value="1"/>
</dbReference>
<name>A0A2W4QX54_9GAMM</name>
<sequence>MTLPSNQLYYTGEGQQSAEQTWRDLPDIDHTEELTHPEGYLASPGLVAAVNVALELGMPLLLTGEPGCGKSQLAYSLAWELGFPKAPQDPWPKPLSFTVKSDTLSRDLFYNFDTLGRFRASRVEGDSADARRYLRFEALGLAILRSLGADAAEQLGLKDCVEGAPKEPQRSVVLIDEIDKAPREVPNDILNEIERMSFEIPELFEPKKGRTTVALNRGKGQPQFRPVVVITSNREKELPDAFLRRCVYYHVDLPPFRAKDNGAKVTIEDIIEKRLKIKILAVDNKPNREKPVWSAGVSVFQFLREEARLLKPPSTAELLNWLLLMQKRLGNSPPSLQNEATRSLFRNSALVTLFKHKDDQERATGLLSDWLGRTA</sequence>
<dbReference type="InterPro" id="IPR027417">
    <property type="entry name" value="P-loop_NTPase"/>
</dbReference>
<feature type="region of interest" description="Disordered" evidence="1">
    <location>
        <begin position="1"/>
        <end position="20"/>
    </location>
</feature>
<dbReference type="GO" id="GO:0016887">
    <property type="term" value="F:ATP hydrolysis activity"/>
    <property type="evidence" value="ECO:0007669"/>
    <property type="project" value="InterPro"/>
</dbReference>
<dbReference type="InterPro" id="IPR011704">
    <property type="entry name" value="ATPase_dyneun-rel_AAA"/>
</dbReference>